<dbReference type="AlphaFoldDB" id="A0A4U3L326"/>
<evidence type="ECO:0000256" key="3">
    <source>
        <dbReference type="ARBA" id="ARBA00022989"/>
    </source>
</evidence>
<keyword evidence="4 5" id="KW-0472">Membrane</keyword>
<proteinExistence type="predicted"/>
<protein>
    <submittedName>
        <fullName evidence="7">O-antigen ligase family protein</fullName>
    </submittedName>
</protein>
<dbReference type="Pfam" id="PF04932">
    <property type="entry name" value="Wzy_C"/>
    <property type="match status" value="1"/>
</dbReference>
<feature type="transmembrane region" description="Helical" evidence="5">
    <location>
        <begin position="6"/>
        <end position="24"/>
    </location>
</feature>
<gene>
    <name evidence="7" type="ORF">FC093_12225</name>
</gene>
<dbReference type="PANTHER" id="PTHR37422:SF13">
    <property type="entry name" value="LIPOPOLYSACCHARIDE BIOSYNTHESIS PROTEIN PA4999-RELATED"/>
    <property type="match status" value="1"/>
</dbReference>
<feature type="transmembrane region" description="Helical" evidence="5">
    <location>
        <begin position="189"/>
        <end position="205"/>
    </location>
</feature>
<comment type="subcellular location">
    <subcellularLocation>
        <location evidence="1">Membrane</location>
        <topology evidence="1">Multi-pass membrane protein</topology>
    </subcellularLocation>
</comment>
<feature type="transmembrane region" description="Helical" evidence="5">
    <location>
        <begin position="381"/>
        <end position="399"/>
    </location>
</feature>
<feature type="transmembrane region" description="Helical" evidence="5">
    <location>
        <begin position="325"/>
        <end position="344"/>
    </location>
</feature>
<dbReference type="RefSeq" id="WP_137262079.1">
    <property type="nucleotide sequence ID" value="NZ_SZQL01000009.1"/>
</dbReference>
<feature type="transmembrane region" description="Helical" evidence="5">
    <location>
        <begin position="31"/>
        <end position="48"/>
    </location>
</feature>
<dbReference type="Proteomes" id="UP000305848">
    <property type="component" value="Unassembled WGS sequence"/>
</dbReference>
<dbReference type="GO" id="GO:0016020">
    <property type="term" value="C:membrane"/>
    <property type="evidence" value="ECO:0007669"/>
    <property type="project" value="UniProtKB-SubCell"/>
</dbReference>
<evidence type="ECO:0000313" key="8">
    <source>
        <dbReference type="Proteomes" id="UP000305848"/>
    </source>
</evidence>
<keyword evidence="2 5" id="KW-0812">Transmembrane</keyword>
<feature type="domain" description="O-antigen ligase-related" evidence="6">
    <location>
        <begin position="173"/>
        <end position="333"/>
    </location>
</feature>
<dbReference type="EMBL" id="SZQL01000009">
    <property type="protein sequence ID" value="TKK67976.1"/>
    <property type="molecule type" value="Genomic_DNA"/>
</dbReference>
<evidence type="ECO:0000256" key="1">
    <source>
        <dbReference type="ARBA" id="ARBA00004141"/>
    </source>
</evidence>
<sequence length="427" mass="48453">MKIRFHHVLAFFILTLFFDIDYELSFVRLRIIDFFLVGLVALMILSTGKLKISNNPATSGLYILIVYLLVNGITKVTFGSIIKETIQLVEYLFLMHLIAEATNEPQKRKEFIDILFWGTGCIAFYSMMYNIAGGRFANYKDLDSPKHSFAFFALLAVIRLFSSNKKTLLQLGFVFLGLVMLLLSGERKGWAGFVIGGGFFTYLQVKSSLSKKNINGIVTFFTIVGVVAIITGLLLVSLPEFRYLDRQLSSLSDIGSVFSGGNDSYASKSDEERIFMFNYGIQLFMKYPITGIGIDEFKDYIIRDTHGFISHDAHNFYLKILTENGIIGIILFMVPLVLIFIELWKLSKNRIPHIALYARIAIALFFLGSVVNFFLAGKALSWLYVILPCGMILGLNKELRFHKKVKEKRKQELTSEFPNVQETPIGL</sequence>
<evidence type="ECO:0000256" key="2">
    <source>
        <dbReference type="ARBA" id="ARBA00022692"/>
    </source>
</evidence>
<keyword evidence="3 5" id="KW-1133">Transmembrane helix</keyword>
<keyword evidence="8" id="KW-1185">Reference proteome</keyword>
<dbReference type="PANTHER" id="PTHR37422">
    <property type="entry name" value="TEICHURONIC ACID BIOSYNTHESIS PROTEIN TUAE"/>
    <property type="match status" value="1"/>
</dbReference>
<dbReference type="InterPro" id="IPR051533">
    <property type="entry name" value="WaaL-like"/>
</dbReference>
<feature type="transmembrane region" description="Helical" evidence="5">
    <location>
        <begin position="217"/>
        <end position="238"/>
    </location>
</feature>
<evidence type="ECO:0000256" key="4">
    <source>
        <dbReference type="ARBA" id="ARBA00023136"/>
    </source>
</evidence>
<evidence type="ECO:0000313" key="7">
    <source>
        <dbReference type="EMBL" id="TKK67976.1"/>
    </source>
</evidence>
<dbReference type="InterPro" id="IPR007016">
    <property type="entry name" value="O-antigen_ligase-rel_domated"/>
</dbReference>
<organism evidence="7 8">
    <name type="scientific">Ilyomonas limi</name>
    <dbReference type="NCBI Taxonomy" id="2575867"/>
    <lineage>
        <taxon>Bacteria</taxon>
        <taxon>Pseudomonadati</taxon>
        <taxon>Bacteroidota</taxon>
        <taxon>Chitinophagia</taxon>
        <taxon>Chitinophagales</taxon>
        <taxon>Chitinophagaceae</taxon>
        <taxon>Ilyomonas</taxon>
    </lineage>
</organism>
<accession>A0A4U3L326</accession>
<feature type="transmembrane region" description="Helical" evidence="5">
    <location>
        <begin position="356"/>
        <end position="375"/>
    </location>
</feature>
<name>A0A4U3L326_9BACT</name>
<dbReference type="GO" id="GO:0016874">
    <property type="term" value="F:ligase activity"/>
    <property type="evidence" value="ECO:0007669"/>
    <property type="project" value="UniProtKB-KW"/>
</dbReference>
<evidence type="ECO:0000256" key="5">
    <source>
        <dbReference type="SAM" id="Phobius"/>
    </source>
</evidence>
<comment type="caution">
    <text evidence="7">The sequence shown here is derived from an EMBL/GenBank/DDBJ whole genome shotgun (WGS) entry which is preliminary data.</text>
</comment>
<evidence type="ECO:0000259" key="6">
    <source>
        <dbReference type="Pfam" id="PF04932"/>
    </source>
</evidence>
<keyword evidence="7" id="KW-0436">Ligase</keyword>
<reference evidence="7 8" key="1">
    <citation type="submission" date="2019-05" db="EMBL/GenBank/DDBJ databases">
        <title>Panacibacter sp. strain 17mud1-8 Genome sequencing and assembly.</title>
        <authorList>
            <person name="Chhetri G."/>
        </authorList>
    </citation>
    <scope>NUCLEOTIDE SEQUENCE [LARGE SCALE GENOMIC DNA]</scope>
    <source>
        <strain evidence="7 8">17mud1-8</strain>
    </source>
</reference>
<feature type="transmembrane region" description="Helical" evidence="5">
    <location>
        <begin position="60"/>
        <end position="78"/>
    </location>
</feature>
<feature type="transmembrane region" description="Helical" evidence="5">
    <location>
        <begin position="114"/>
        <end position="132"/>
    </location>
</feature>
<dbReference type="OrthoDB" id="665122at2"/>
<feature type="transmembrane region" description="Helical" evidence="5">
    <location>
        <begin position="168"/>
        <end position="183"/>
    </location>
</feature>